<reference evidence="1" key="1">
    <citation type="submission" date="2020-07" db="EMBL/GenBank/DDBJ databases">
        <authorList>
            <person name="Nieuwenhuis M."/>
            <person name="Van De Peppel L.J.J."/>
        </authorList>
    </citation>
    <scope>NUCLEOTIDE SEQUENCE</scope>
    <source>
        <strain evidence="1">AP01</strain>
        <tissue evidence="1">Mycelium</tissue>
    </source>
</reference>
<dbReference type="SUPFAM" id="SSF53474">
    <property type="entry name" value="alpha/beta-Hydrolases"/>
    <property type="match status" value="1"/>
</dbReference>
<evidence type="ECO:0000313" key="1">
    <source>
        <dbReference type="EMBL" id="KAG5644840.1"/>
    </source>
</evidence>
<reference evidence="1" key="2">
    <citation type="submission" date="2021-10" db="EMBL/GenBank/DDBJ databases">
        <title>Phylogenomics reveals ancestral predisposition of the termite-cultivated fungus Termitomyces towards a domesticated lifestyle.</title>
        <authorList>
            <person name="Auxier B."/>
            <person name="Grum-Grzhimaylo A."/>
            <person name="Cardenas M.E."/>
            <person name="Lodge J.D."/>
            <person name="Laessoe T."/>
            <person name="Pedersen O."/>
            <person name="Smith M.E."/>
            <person name="Kuyper T.W."/>
            <person name="Franco-Molano E.A."/>
            <person name="Baroni T.J."/>
            <person name="Aanen D.K."/>
        </authorList>
    </citation>
    <scope>NUCLEOTIDE SEQUENCE</scope>
    <source>
        <strain evidence="1">AP01</strain>
        <tissue evidence="1">Mycelium</tissue>
    </source>
</reference>
<sequence length="200" mass="22301">MAILTQAYTFDPRPHYPLVITAKRYWKANSPYLHDPSSLTLVFAHGTGFHKEQWEPTIDDLYELLGRNDGMVKVREMWTIDAPNHGDAAILNEKSDGMRGLPTADYPDKLEGITLKCSRKQETACYRDSLGASRTYGLLGPVAKQVPLHLIYGAVNDYHPQEVKDDVIKVAVGGMQHLASLSRVEGTGHLVRIFILNTLG</sequence>
<gene>
    <name evidence="1" type="ORF">DXG03_007567</name>
</gene>
<name>A0A9P7G8T0_9AGAR</name>
<dbReference type="Gene3D" id="3.40.50.1820">
    <property type="entry name" value="alpha/beta hydrolase"/>
    <property type="match status" value="2"/>
</dbReference>
<dbReference type="OrthoDB" id="94039at2759"/>
<organism evidence="1 2">
    <name type="scientific">Asterophora parasitica</name>
    <dbReference type="NCBI Taxonomy" id="117018"/>
    <lineage>
        <taxon>Eukaryota</taxon>
        <taxon>Fungi</taxon>
        <taxon>Dikarya</taxon>
        <taxon>Basidiomycota</taxon>
        <taxon>Agaricomycotina</taxon>
        <taxon>Agaricomycetes</taxon>
        <taxon>Agaricomycetidae</taxon>
        <taxon>Agaricales</taxon>
        <taxon>Tricholomatineae</taxon>
        <taxon>Lyophyllaceae</taxon>
        <taxon>Asterophora</taxon>
    </lineage>
</organism>
<comment type="caution">
    <text evidence="1">The sequence shown here is derived from an EMBL/GenBank/DDBJ whole genome shotgun (WGS) entry which is preliminary data.</text>
</comment>
<dbReference type="EMBL" id="JABCKV010000057">
    <property type="protein sequence ID" value="KAG5644840.1"/>
    <property type="molecule type" value="Genomic_DNA"/>
</dbReference>
<keyword evidence="2" id="KW-1185">Reference proteome</keyword>
<protein>
    <submittedName>
        <fullName evidence="1">Uncharacterized protein</fullName>
    </submittedName>
</protein>
<proteinExistence type="predicted"/>
<evidence type="ECO:0000313" key="2">
    <source>
        <dbReference type="Proteomes" id="UP000775547"/>
    </source>
</evidence>
<accession>A0A9P7G8T0</accession>
<dbReference type="AlphaFoldDB" id="A0A9P7G8T0"/>
<dbReference type="Proteomes" id="UP000775547">
    <property type="component" value="Unassembled WGS sequence"/>
</dbReference>
<dbReference type="InterPro" id="IPR029058">
    <property type="entry name" value="AB_hydrolase_fold"/>
</dbReference>